<gene>
    <name evidence="2" type="ORF">F9B16_03400</name>
</gene>
<comment type="caution">
    <text evidence="2">The sequence shown here is derived from an EMBL/GenBank/DDBJ whole genome shotgun (WGS) entry which is preliminary data.</text>
</comment>
<dbReference type="Gene3D" id="3.20.20.30">
    <property type="entry name" value="Luciferase-like domain"/>
    <property type="match status" value="1"/>
</dbReference>
<accession>A0A6L3W2H1</accession>
<reference evidence="2 3" key="1">
    <citation type="submission" date="2019-09" db="EMBL/GenBank/DDBJ databases">
        <title>Actinomadura physcomitrii sp. nov., a novel actinomycete isolated from moss [Physcomitrium sphaericum (Ludw) Fuernr].</title>
        <authorList>
            <person name="Liu C."/>
            <person name="Zhuang X."/>
        </authorList>
    </citation>
    <scope>NUCLEOTIDE SEQUENCE [LARGE SCALE GENOMIC DNA]</scope>
    <source>
        <strain evidence="2 3">CYP1-1B</strain>
    </source>
</reference>
<dbReference type="InterPro" id="IPR036661">
    <property type="entry name" value="Luciferase-like_sf"/>
</dbReference>
<dbReference type="Proteomes" id="UP000483004">
    <property type="component" value="Unassembled WGS sequence"/>
</dbReference>
<evidence type="ECO:0000313" key="2">
    <source>
        <dbReference type="EMBL" id="KAB2388725.1"/>
    </source>
</evidence>
<evidence type="ECO:0000313" key="3">
    <source>
        <dbReference type="Proteomes" id="UP000483004"/>
    </source>
</evidence>
<proteinExistence type="predicted"/>
<dbReference type="EMBL" id="WBMR01000004">
    <property type="protein sequence ID" value="KAB2388725.1"/>
    <property type="molecule type" value="Genomic_DNA"/>
</dbReference>
<dbReference type="AlphaFoldDB" id="A0A6L3W2H1"/>
<feature type="region of interest" description="Disordered" evidence="1">
    <location>
        <begin position="1"/>
        <end position="52"/>
    </location>
</feature>
<organism evidence="2 3">
    <name type="scientific">Actinomadura montaniterrae</name>
    <dbReference type="NCBI Taxonomy" id="1803903"/>
    <lineage>
        <taxon>Bacteria</taxon>
        <taxon>Bacillati</taxon>
        <taxon>Actinomycetota</taxon>
        <taxon>Actinomycetes</taxon>
        <taxon>Streptosporangiales</taxon>
        <taxon>Thermomonosporaceae</taxon>
        <taxon>Actinomadura</taxon>
    </lineage>
</organism>
<dbReference type="GO" id="GO:0016705">
    <property type="term" value="F:oxidoreductase activity, acting on paired donors, with incorporation or reduction of molecular oxygen"/>
    <property type="evidence" value="ECO:0007669"/>
    <property type="project" value="InterPro"/>
</dbReference>
<protein>
    <submittedName>
        <fullName evidence="2">LLM class flavin-dependent oxidoreductase</fullName>
    </submittedName>
</protein>
<keyword evidence="3" id="KW-1185">Reference proteome</keyword>
<evidence type="ECO:0000256" key="1">
    <source>
        <dbReference type="SAM" id="MobiDB-lite"/>
    </source>
</evidence>
<dbReference type="OrthoDB" id="7816697at2"/>
<sequence>MGGLQPVGVPAGAGQDHRRRHVRGAAQPGRRARARPPARSRPEPLAALEGRRRRGRGAAMRLRLCVNWLPLDRELTRSLASRIERRGLWGLGIGDSPNYGELYAACADAASATNALTVLTSVTNPVTRHVSVHACAARTFGERLVIGMGRGDSAVRTFGLAPASLDHLERTLREIRDASPATPLLVAAGGPKAAAVAGRAADGVICGAGRDPLTLRAL</sequence>
<dbReference type="SUPFAM" id="SSF51679">
    <property type="entry name" value="Bacterial luciferase-like"/>
    <property type="match status" value="1"/>
</dbReference>
<name>A0A6L3W2H1_9ACTN</name>
<feature type="non-terminal residue" evidence="2">
    <location>
        <position position="218"/>
    </location>
</feature>